<keyword evidence="6 9" id="KW-0812">Transmembrane</keyword>
<keyword evidence="8 9" id="KW-0472">Membrane</keyword>
<feature type="transmembrane region" description="Helical" evidence="9">
    <location>
        <begin position="71"/>
        <end position="92"/>
    </location>
</feature>
<dbReference type="Proteomes" id="UP001589788">
    <property type="component" value="Unassembled WGS sequence"/>
</dbReference>
<comment type="caution">
    <text evidence="12">The sequence shown here is derived from an EMBL/GenBank/DDBJ whole genome shotgun (WGS) entry which is preliminary data.</text>
</comment>
<evidence type="ECO:0000256" key="4">
    <source>
        <dbReference type="ARBA" id="ARBA00022475"/>
    </source>
</evidence>
<gene>
    <name evidence="12" type="ORF">ACFFRE_08340</name>
</gene>
<evidence type="ECO:0000256" key="5">
    <source>
        <dbReference type="ARBA" id="ARBA00022519"/>
    </source>
</evidence>
<dbReference type="InterPro" id="IPR047817">
    <property type="entry name" value="ABC2_TM_bact-type"/>
</dbReference>
<keyword evidence="4 9" id="KW-1003">Cell membrane</keyword>
<reference evidence="12 13" key="1">
    <citation type="submission" date="2024-09" db="EMBL/GenBank/DDBJ databases">
        <authorList>
            <person name="Sun Q."/>
            <person name="Mori K."/>
        </authorList>
    </citation>
    <scope>NUCLEOTIDE SEQUENCE [LARGE SCALE GENOMIC DNA]</scope>
    <source>
        <strain evidence="12 13">JCM 15389</strain>
    </source>
</reference>
<feature type="domain" description="ABC transmembrane type-2" evidence="11">
    <location>
        <begin position="73"/>
        <end position="320"/>
    </location>
</feature>
<proteinExistence type="inferred from homology"/>
<evidence type="ECO:0000256" key="10">
    <source>
        <dbReference type="SAM" id="MobiDB-lite"/>
    </source>
</evidence>
<protein>
    <recommendedName>
        <fullName evidence="9">Transport permease protein</fullName>
    </recommendedName>
</protein>
<evidence type="ECO:0000256" key="7">
    <source>
        <dbReference type="ARBA" id="ARBA00022989"/>
    </source>
</evidence>
<keyword evidence="5" id="KW-0997">Cell inner membrane</keyword>
<evidence type="ECO:0000313" key="12">
    <source>
        <dbReference type="EMBL" id="MFC0082155.1"/>
    </source>
</evidence>
<dbReference type="RefSeq" id="WP_248109316.1">
    <property type="nucleotide sequence ID" value="NZ_JAKHEX010000033.1"/>
</dbReference>
<sequence length="328" mass="36393">MTTLGTTSVPAGAEEQPPAEEAPRPRRVRSDVVRVVSASKPVRERLLDIWQARELLVNMVRTEIRVKYKSSFLGLLWSLLSPAMTLGIYVLVFQVILKNGIPNFVIFLFSGLLLWNLFQTGVQTATGVVVANAGLVKRVAFPREILALAAIGSAGVFFFFQACVMVIFMVALDAPPAWHLLWLLVVAMVPLLVFASALAVLLASITVYLRDMQHLVEVIVGAAWFWACPIVYSFQESVASKLQHHGLEWVYFLNPVTPMVMTFQRVLYNRPGLVALTTPGHPQVHLLPSWGALTYLWMDAAVLGFSLLLFWVAMVVFGRLAGNFAEEL</sequence>
<feature type="region of interest" description="Disordered" evidence="10">
    <location>
        <begin position="1"/>
        <end position="26"/>
    </location>
</feature>
<evidence type="ECO:0000256" key="9">
    <source>
        <dbReference type="RuleBase" id="RU361157"/>
    </source>
</evidence>
<evidence type="ECO:0000256" key="6">
    <source>
        <dbReference type="ARBA" id="ARBA00022692"/>
    </source>
</evidence>
<dbReference type="Pfam" id="PF01061">
    <property type="entry name" value="ABC2_membrane"/>
    <property type="match status" value="1"/>
</dbReference>
<comment type="subcellular location">
    <subcellularLocation>
        <location evidence="1">Cell inner membrane</location>
        <topology evidence="1">Multi-pass membrane protein</topology>
    </subcellularLocation>
    <subcellularLocation>
        <location evidence="9">Cell membrane</location>
        <topology evidence="9">Multi-pass membrane protein</topology>
    </subcellularLocation>
</comment>
<evidence type="ECO:0000256" key="8">
    <source>
        <dbReference type="ARBA" id="ARBA00023136"/>
    </source>
</evidence>
<comment type="similarity">
    <text evidence="2 9">Belongs to the ABC-2 integral membrane protein family.</text>
</comment>
<dbReference type="PANTHER" id="PTHR30413:SF8">
    <property type="entry name" value="TRANSPORT PERMEASE PROTEIN"/>
    <property type="match status" value="1"/>
</dbReference>
<accession>A0ABV6C367</accession>
<evidence type="ECO:0000256" key="3">
    <source>
        <dbReference type="ARBA" id="ARBA00022448"/>
    </source>
</evidence>
<organism evidence="12 13">
    <name type="scientific">Aciditerrimonas ferrireducens</name>
    <dbReference type="NCBI Taxonomy" id="667306"/>
    <lineage>
        <taxon>Bacteria</taxon>
        <taxon>Bacillati</taxon>
        <taxon>Actinomycetota</taxon>
        <taxon>Acidimicrobiia</taxon>
        <taxon>Acidimicrobiales</taxon>
        <taxon>Acidimicrobiaceae</taxon>
        <taxon>Aciditerrimonas</taxon>
    </lineage>
</organism>
<dbReference type="InterPro" id="IPR013525">
    <property type="entry name" value="ABC2_TM"/>
</dbReference>
<feature type="transmembrane region" description="Helical" evidence="9">
    <location>
        <begin position="215"/>
        <end position="234"/>
    </location>
</feature>
<feature type="transmembrane region" description="Helical" evidence="9">
    <location>
        <begin position="178"/>
        <end position="203"/>
    </location>
</feature>
<evidence type="ECO:0000256" key="2">
    <source>
        <dbReference type="ARBA" id="ARBA00007783"/>
    </source>
</evidence>
<dbReference type="PANTHER" id="PTHR30413">
    <property type="entry name" value="INNER MEMBRANE TRANSPORT PERMEASE"/>
    <property type="match status" value="1"/>
</dbReference>
<keyword evidence="7 9" id="KW-1133">Transmembrane helix</keyword>
<evidence type="ECO:0000313" key="13">
    <source>
        <dbReference type="Proteomes" id="UP001589788"/>
    </source>
</evidence>
<keyword evidence="13" id="KW-1185">Reference proteome</keyword>
<feature type="transmembrane region" description="Helical" evidence="9">
    <location>
        <begin position="295"/>
        <end position="317"/>
    </location>
</feature>
<dbReference type="PROSITE" id="PS51012">
    <property type="entry name" value="ABC_TM2"/>
    <property type="match status" value="1"/>
</dbReference>
<keyword evidence="3 9" id="KW-0813">Transport</keyword>
<feature type="transmembrane region" description="Helical" evidence="9">
    <location>
        <begin position="104"/>
        <end position="133"/>
    </location>
</feature>
<feature type="transmembrane region" description="Helical" evidence="9">
    <location>
        <begin position="145"/>
        <end position="172"/>
    </location>
</feature>
<name>A0ABV6C367_9ACTN</name>
<evidence type="ECO:0000256" key="1">
    <source>
        <dbReference type="ARBA" id="ARBA00004429"/>
    </source>
</evidence>
<dbReference type="EMBL" id="JBHLYQ010000075">
    <property type="protein sequence ID" value="MFC0082155.1"/>
    <property type="molecule type" value="Genomic_DNA"/>
</dbReference>
<evidence type="ECO:0000259" key="11">
    <source>
        <dbReference type="PROSITE" id="PS51012"/>
    </source>
</evidence>